<evidence type="ECO:0000313" key="1">
    <source>
        <dbReference type="EMBL" id="SFQ73678.1"/>
    </source>
</evidence>
<dbReference type="EMBL" id="FOXS01000006">
    <property type="protein sequence ID" value="SFQ73678.1"/>
    <property type="molecule type" value="Genomic_DNA"/>
</dbReference>
<dbReference type="RefSeq" id="WP_092677576.1">
    <property type="nucleotide sequence ID" value="NZ_FOXS01000006.1"/>
</dbReference>
<dbReference type="Proteomes" id="UP000199029">
    <property type="component" value="Unassembled WGS sequence"/>
</dbReference>
<accession>A0A1I6AY89</accession>
<reference evidence="2" key="1">
    <citation type="submission" date="2016-10" db="EMBL/GenBank/DDBJ databases">
        <authorList>
            <person name="Varghese N."/>
            <person name="Submissions S."/>
        </authorList>
    </citation>
    <scope>NUCLEOTIDE SEQUENCE [LARGE SCALE GENOMIC DNA]</scope>
    <source>
        <strain evidence="2">OR362-8,ATCC BAA-1266,JCM 13504</strain>
    </source>
</reference>
<proteinExistence type="predicted"/>
<name>A0A1I6AY89_HYMAR</name>
<organism evidence="1 2">
    <name type="scientific">Hymenobacter arizonensis</name>
    <name type="common">Siccationidurans arizonensis</name>
    <dbReference type="NCBI Taxonomy" id="1227077"/>
    <lineage>
        <taxon>Bacteria</taxon>
        <taxon>Pseudomonadati</taxon>
        <taxon>Bacteroidota</taxon>
        <taxon>Cytophagia</taxon>
        <taxon>Cytophagales</taxon>
        <taxon>Hymenobacteraceae</taxon>
        <taxon>Hymenobacter</taxon>
    </lineage>
</organism>
<dbReference type="OrthoDB" id="885131at2"/>
<gene>
    <name evidence="1" type="ORF">SAMN04515668_4042</name>
</gene>
<dbReference type="STRING" id="1227077.SAMN04515668_4042"/>
<protein>
    <submittedName>
        <fullName evidence="1">Uncharacterized protein</fullName>
    </submittedName>
</protein>
<evidence type="ECO:0000313" key="2">
    <source>
        <dbReference type="Proteomes" id="UP000199029"/>
    </source>
</evidence>
<dbReference type="AlphaFoldDB" id="A0A1I6AY89"/>
<sequence length="143" mass="16103">MKRSKLKFSVTIDHDDDYSFDIEIIRPDVKAHVYFYGDAGMFTAFGESLMEFPKSATGTVSFEIGQVGYPSSLGYLLIEAYCTSPAGHAALKIIVDNNEERAEHHRFEFSIASEVAAINKLGMLLSNWQMQINSQIVWKAETR</sequence>
<keyword evidence="2" id="KW-1185">Reference proteome</keyword>